<dbReference type="EC" id="7.1.1.-" evidence="1"/>
<dbReference type="GO" id="GO:0051287">
    <property type="term" value="F:NAD binding"/>
    <property type="evidence" value="ECO:0007669"/>
    <property type="project" value="InterPro"/>
</dbReference>
<keyword evidence="1" id="KW-1278">Translocase</keyword>
<dbReference type="PANTHER" id="PTHR11993">
    <property type="entry name" value="NADH-UBIQUINONE OXIDOREDUCTASE 49 KDA SUBUNIT"/>
    <property type="match status" value="1"/>
</dbReference>
<gene>
    <name evidence="1" type="primary">nuoD</name>
    <name evidence="3" type="ORF">BGO89_01210</name>
</gene>
<dbReference type="GO" id="GO:0050136">
    <property type="term" value="F:NADH dehydrogenase (quinone) (non-electrogenic) activity"/>
    <property type="evidence" value="ECO:0007669"/>
    <property type="project" value="UniProtKB-UniRule"/>
</dbReference>
<accession>A0A1M3L6P1</accession>
<dbReference type="GO" id="GO:0048038">
    <property type="term" value="F:quinone binding"/>
    <property type="evidence" value="ECO:0007669"/>
    <property type="project" value="UniProtKB-KW"/>
</dbReference>
<keyword evidence="1" id="KW-0472">Membrane</keyword>
<evidence type="ECO:0000259" key="2">
    <source>
        <dbReference type="Pfam" id="PF00346"/>
    </source>
</evidence>
<dbReference type="Pfam" id="PF00346">
    <property type="entry name" value="Complex1_49kDa"/>
    <property type="match status" value="1"/>
</dbReference>
<evidence type="ECO:0000313" key="3">
    <source>
        <dbReference type="EMBL" id="OJX61231.1"/>
    </source>
</evidence>
<dbReference type="Gene3D" id="1.10.645.10">
    <property type="entry name" value="Cytochrome-c3 Hydrogenase, chain B"/>
    <property type="match status" value="1"/>
</dbReference>
<organism evidence="3 4">
    <name type="scientific">Candidatus Kapaibacterium thiocyanatum</name>
    <dbReference type="NCBI Taxonomy" id="1895771"/>
    <lineage>
        <taxon>Bacteria</taxon>
        <taxon>Pseudomonadati</taxon>
        <taxon>Candidatus Kapaibacteriota</taxon>
        <taxon>Candidatus Kapaibacteriia</taxon>
        <taxon>Candidatus Kapaibacteriales</taxon>
        <taxon>Candidatus Kapaibacteriaceae</taxon>
        <taxon>Candidatus Kapaibacterium</taxon>
    </lineage>
</organism>
<feature type="domain" description="NADH-quinone oxidoreductase subunit D" evidence="2">
    <location>
        <begin position="156"/>
        <end position="429"/>
    </location>
</feature>
<evidence type="ECO:0000313" key="4">
    <source>
        <dbReference type="Proteomes" id="UP000184233"/>
    </source>
</evidence>
<keyword evidence="1" id="KW-0830">Ubiquinone</keyword>
<reference evidence="3 4" key="1">
    <citation type="submission" date="2016-09" db="EMBL/GenBank/DDBJ databases">
        <title>Genome-resolved meta-omics ties microbial dynamics to process performance in biotechnology for thiocyanate degradation.</title>
        <authorList>
            <person name="Kantor R.S."/>
            <person name="Huddy R.J."/>
            <person name="Iyer R."/>
            <person name="Thomas B.C."/>
            <person name="Brown C.T."/>
            <person name="Anantharaman K."/>
            <person name="Tringe S."/>
            <person name="Hettich R.L."/>
            <person name="Harrison S.T."/>
            <person name="Banfield J.F."/>
        </authorList>
    </citation>
    <scope>NUCLEOTIDE SEQUENCE [LARGE SCALE GENOMIC DNA]</scope>
    <source>
        <strain evidence="3">59-99</strain>
    </source>
</reference>
<keyword evidence="1" id="KW-0520">NAD</keyword>
<dbReference type="InterPro" id="IPR022885">
    <property type="entry name" value="NDH1_su_D/H"/>
</dbReference>
<dbReference type="PANTHER" id="PTHR11993:SF10">
    <property type="entry name" value="NADH DEHYDROGENASE [UBIQUINONE] IRON-SULFUR PROTEIN 2, MITOCHONDRIAL"/>
    <property type="match status" value="1"/>
</dbReference>
<dbReference type="InterPro" id="IPR001135">
    <property type="entry name" value="NADH_Q_OxRdtase_suD"/>
</dbReference>
<keyword evidence="1" id="KW-0813">Transport</keyword>
<comment type="subunit">
    <text evidence="1">NDH-1 is composed of 14 different subunits. Subunits NuoB, C, D, E, F, and G constitute the peripheral sector of the complex.</text>
</comment>
<dbReference type="NCBIfam" id="TIGR01962">
    <property type="entry name" value="NuoD"/>
    <property type="match status" value="1"/>
</dbReference>
<dbReference type="AlphaFoldDB" id="A0A1M3L6P1"/>
<comment type="caution">
    <text evidence="3">The sequence shown here is derived from an EMBL/GenBank/DDBJ whole genome shotgun (WGS) entry which is preliminary data.</text>
</comment>
<dbReference type="NCBIfam" id="NF004739">
    <property type="entry name" value="PRK06075.1"/>
    <property type="match status" value="1"/>
</dbReference>
<keyword evidence="1" id="KW-0874">Quinone</keyword>
<dbReference type="InterPro" id="IPR029014">
    <property type="entry name" value="NiFe-Hase_large"/>
</dbReference>
<dbReference type="HAMAP" id="MF_01358">
    <property type="entry name" value="NDH1_NuoD"/>
    <property type="match status" value="1"/>
</dbReference>
<dbReference type="EMBL" id="MKVH01000002">
    <property type="protein sequence ID" value="OJX61231.1"/>
    <property type="molecule type" value="Genomic_DNA"/>
</dbReference>
<protein>
    <recommendedName>
        <fullName evidence="1">NADH-quinone oxidoreductase subunit D</fullName>
        <ecNumber evidence="1">7.1.1.-</ecNumber>
    </recommendedName>
    <alternativeName>
        <fullName evidence="1">NADH dehydrogenase I subunit D</fullName>
    </alternativeName>
    <alternativeName>
        <fullName evidence="1">NDH-1 subunit D</fullName>
    </alternativeName>
</protein>
<sequence length="429" mass="48113">MSLPVSQSATIERVEKLRQSKILREVMDKDTVAMFEDPLENDMVLNMGPQHPATHGVLRVLLRLDGETVLKCVPELGYLHRGFEKIAENMTYHEFIPHTDRLDYLSPMSNNVGIAMAIEHAAGIEVPERGIWVRMLVTELARVSSHLIAMGATAMDVGAMTLFLWTFTEREKLYDLFERICGARFTTSFARIGGVANDVPDDVLRDIQKWLNAFPEYMVSFEKLVNRNRIFIDRMAGVGHITAEKAIALGLTGPTLRGSGVNRDLRRDKPYMYYDQMDFDVITGNDGDCYSRYQCRAAEVKESIKILHQIMDKLVATPRTPVLADDPKYVLSRKAAIYTKMEELINDFMLINFGTMPPKGETYTAIESPKGELGFFIVSDGTGQPWKLKIRSPSSSNLQALKFMAEGAMVSDVVAIIGSIDPVMGEADK</sequence>
<comment type="function">
    <text evidence="1">NDH-1 shuttles electrons from NADH, via FMN and iron-sulfur (Fe-S) centers, to quinones in the respiratory chain. The immediate electron acceptor for the enzyme in this species is believed to be ubiquinone. Couples the redox reaction to proton translocation (for every two electrons transferred, four hydrogen ions are translocated across the cytoplasmic membrane), and thus conserves the redox energy in a proton gradient.</text>
</comment>
<dbReference type="SUPFAM" id="SSF56762">
    <property type="entry name" value="HydB/Nqo4-like"/>
    <property type="match status" value="1"/>
</dbReference>
<comment type="catalytic activity">
    <reaction evidence="1">
        <text>a quinone + NADH + 5 H(+)(in) = a quinol + NAD(+) + 4 H(+)(out)</text>
        <dbReference type="Rhea" id="RHEA:57888"/>
        <dbReference type="ChEBI" id="CHEBI:15378"/>
        <dbReference type="ChEBI" id="CHEBI:24646"/>
        <dbReference type="ChEBI" id="CHEBI:57540"/>
        <dbReference type="ChEBI" id="CHEBI:57945"/>
        <dbReference type="ChEBI" id="CHEBI:132124"/>
    </reaction>
</comment>
<comment type="subcellular location">
    <subcellularLocation>
        <location evidence="1">Cell membrane</location>
        <topology evidence="1">Peripheral membrane protein</topology>
        <orientation evidence="1">Cytoplasmic side</orientation>
    </subcellularLocation>
</comment>
<comment type="similarity">
    <text evidence="1">Belongs to the complex I 49 kDa subunit family.</text>
</comment>
<keyword evidence="1" id="KW-1003">Cell membrane</keyword>
<evidence type="ECO:0000256" key="1">
    <source>
        <dbReference type="HAMAP-Rule" id="MF_01358"/>
    </source>
</evidence>
<name>A0A1M3L6P1_9BACT</name>
<proteinExistence type="inferred from homology"/>
<dbReference type="Proteomes" id="UP000184233">
    <property type="component" value="Unassembled WGS sequence"/>
</dbReference>
<dbReference type="STRING" id="1895771.BGO89_01210"/>
<dbReference type="GO" id="GO:0005886">
    <property type="term" value="C:plasma membrane"/>
    <property type="evidence" value="ECO:0007669"/>
    <property type="project" value="UniProtKB-SubCell"/>
</dbReference>